<keyword evidence="3" id="KW-1185">Reference proteome</keyword>
<dbReference type="InterPro" id="IPR000182">
    <property type="entry name" value="GNAT_dom"/>
</dbReference>
<dbReference type="InterPro" id="IPR016181">
    <property type="entry name" value="Acyl_CoA_acyltransferase"/>
</dbReference>
<dbReference type="CDD" id="cd04301">
    <property type="entry name" value="NAT_SF"/>
    <property type="match status" value="1"/>
</dbReference>
<dbReference type="Proteomes" id="UP001597041">
    <property type="component" value="Unassembled WGS sequence"/>
</dbReference>
<dbReference type="Gene3D" id="3.40.630.30">
    <property type="match status" value="1"/>
</dbReference>
<gene>
    <name evidence="2" type="ORF">ACFQ19_11925</name>
</gene>
<evidence type="ECO:0000259" key="1">
    <source>
        <dbReference type="PROSITE" id="PS51186"/>
    </source>
</evidence>
<proteinExistence type="predicted"/>
<accession>A0ABW3NJM1</accession>
<sequence length="200" mass="23842">MNWYEKLNDYFPVEEMKSKQHMELLLAEKSDVYFKDESPKHVLMYAEFDTFIFIDYLWVSANTRGQGIGHQLMDKLKEKGKAIILEVEPVKYEDTDSKKRLKFYSREGFHHATSIGYNRKSLATDEETPMEILYWSPENDSEEVIYSQMKKMYEDIHTYKDKEIYGKKYQPSEEVLHYNEDKKADNLLAGVEEKETEDNK</sequence>
<name>A0ABW3NJM1_9BACI</name>
<reference evidence="3" key="1">
    <citation type="journal article" date="2019" name="Int. J. Syst. Evol. Microbiol.">
        <title>The Global Catalogue of Microorganisms (GCM) 10K type strain sequencing project: providing services to taxonomists for standard genome sequencing and annotation.</title>
        <authorList>
            <consortium name="The Broad Institute Genomics Platform"/>
            <consortium name="The Broad Institute Genome Sequencing Center for Infectious Disease"/>
            <person name="Wu L."/>
            <person name="Ma J."/>
        </authorList>
    </citation>
    <scope>NUCLEOTIDE SEQUENCE [LARGE SCALE GENOMIC DNA]</scope>
    <source>
        <strain evidence="3">CCUG 56608</strain>
    </source>
</reference>
<dbReference type="PROSITE" id="PS51186">
    <property type="entry name" value="GNAT"/>
    <property type="match status" value="1"/>
</dbReference>
<dbReference type="EMBL" id="JBHTKK010000014">
    <property type="protein sequence ID" value="MFD1066735.1"/>
    <property type="molecule type" value="Genomic_DNA"/>
</dbReference>
<organism evidence="2 3">
    <name type="scientific">Oceanobacillus locisalsi</name>
    <dbReference type="NCBI Taxonomy" id="546107"/>
    <lineage>
        <taxon>Bacteria</taxon>
        <taxon>Bacillati</taxon>
        <taxon>Bacillota</taxon>
        <taxon>Bacilli</taxon>
        <taxon>Bacillales</taxon>
        <taxon>Bacillaceae</taxon>
        <taxon>Oceanobacillus</taxon>
    </lineage>
</organism>
<dbReference type="Pfam" id="PF13508">
    <property type="entry name" value="Acetyltransf_7"/>
    <property type="match status" value="1"/>
</dbReference>
<protein>
    <submittedName>
        <fullName evidence="2">GNAT family N-acetyltransferase</fullName>
    </submittedName>
</protein>
<feature type="domain" description="N-acetyltransferase" evidence="1">
    <location>
        <begin position="1"/>
        <end position="131"/>
    </location>
</feature>
<evidence type="ECO:0000313" key="2">
    <source>
        <dbReference type="EMBL" id="MFD1066735.1"/>
    </source>
</evidence>
<dbReference type="SUPFAM" id="SSF55729">
    <property type="entry name" value="Acyl-CoA N-acyltransferases (Nat)"/>
    <property type="match status" value="1"/>
</dbReference>
<dbReference type="RefSeq" id="WP_379592338.1">
    <property type="nucleotide sequence ID" value="NZ_JBHTKK010000014.1"/>
</dbReference>
<comment type="caution">
    <text evidence="2">The sequence shown here is derived from an EMBL/GenBank/DDBJ whole genome shotgun (WGS) entry which is preliminary data.</text>
</comment>
<evidence type="ECO:0000313" key="3">
    <source>
        <dbReference type="Proteomes" id="UP001597041"/>
    </source>
</evidence>